<organism evidence="1 2">
    <name type="scientific">Bacillus mycoides</name>
    <dbReference type="NCBI Taxonomy" id="1405"/>
    <lineage>
        <taxon>Bacteria</taxon>
        <taxon>Bacillati</taxon>
        <taxon>Bacillota</taxon>
        <taxon>Bacilli</taxon>
        <taxon>Bacillales</taxon>
        <taxon>Bacillaceae</taxon>
        <taxon>Bacillus</taxon>
        <taxon>Bacillus cereus group</taxon>
    </lineage>
</organism>
<gene>
    <name evidence="1" type="ORF">BW900_31630</name>
</gene>
<evidence type="ECO:0000313" key="1">
    <source>
        <dbReference type="EMBL" id="OOQ99175.1"/>
    </source>
</evidence>
<feature type="non-terminal residue" evidence="1">
    <location>
        <position position="1"/>
    </location>
</feature>
<sequence>VLDVVVDYWGLKDLRPIAPLAEKARIEILEYQTRLKKIRDRFGRFQGKTDLC</sequence>
<proteinExistence type="predicted"/>
<reference evidence="1 2" key="1">
    <citation type="submission" date="2017-01" db="EMBL/GenBank/DDBJ databases">
        <title>Bacillus cereus isolates.</title>
        <authorList>
            <person name="Beno S.M."/>
        </authorList>
    </citation>
    <scope>NUCLEOTIDE SEQUENCE [LARGE SCALE GENOMIC DNA]</scope>
    <source>
        <strain evidence="1 2">FSL W7-1108</strain>
    </source>
</reference>
<dbReference type="AlphaFoldDB" id="A0A1S9SN70"/>
<dbReference type="EMBL" id="MUAI01000157">
    <property type="protein sequence ID" value="OOQ99175.1"/>
    <property type="molecule type" value="Genomic_DNA"/>
</dbReference>
<dbReference type="RefSeq" id="WP_078177559.1">
    <property type="nucleotide sequence ID" value="NZ_MUAI01000157.1"/>
</dbReference>
<accession>A0A1S9SN70</accession>
<dbReference type="Proteomes" id="UP000190696">
    <property type="component" value="Unassembled WGS sequence"/>
</dbReference>
<comment type="caution">
    <text evidence="1">The sequence shown here is derived from an EMBL/GenBank/DDBJ whole genome shotgun (WGS) entry which is preliminary data.</text>
</comment>
<name>A0A1S9SN70_BACMY</name>
<protein>
    <submittedName>
        <fullName evidence="1">Acyl-ACP desaturase</fullName>
    </submittedName>
</protein>
<evidence type="ECO:0000313" key="2">
    <source>
        <dbReference type="Proteomes" id="UP000190696"/>
    </source>
</evidence>